<feature type="compositionally biased region" description="Low complexity" evidence="1">
    <location>
        <begin position="321"/>
        <end position="331"/>
    </location>
</feature>
<keyword evidence="4" id="KW-1185">Reference proteome</keyword>
<feature type="compositionally biased region" description="Low complexity" evidence="1">
    <location>
        <begin position="205"/>
        <end position="221"/>
    </location>
</feature>
<feature type="region of interest" description="Disordered" evidence="1">
    <location>
        <begin position="200"/>
        <end position="392"/>
    </location>
</feature>
<feature type="compositionally biased region" description="Low complexity" evidence="1">
    <location>
        <begin position="435"/>
        <end position="445"/>
    </location>
</feature>
<protein>
    <recommendedName>
        <fullName evidence="5">Secreted protein</fullName>
    </recommendedName>
</protein>
<gene>
    <name evidence="3" type="ORF">Nans01_21420</name>
</gene>
<feature type="compositionally biased region" description="Pro residues" evidence="1">
    <location>
        <begin position="291"/>
        <end position="301"/>
    </location>
</feature>
<name>A0A9W6UGM9_9ACTN</name>
<organism evidence="3 4">
    <name type="scientific">Nocardiopsis ansamitocini</name>
    <dbReference type="NCBI Taxonomy" id="1670832"/>
    <lineage>
        <taxon>Bacteria</taxon>
        <taxon>Bacillati</taxon>
        <taxon>Actinomycetota</taxon>
        <taxon>Actinomycetes</taxon>
        <taxon>Streptosporangiales</taxon>
        <taxon>Nocardiopsidaceae</taxon>
        <taxon>Nocardiopsis</taxon>
    </lineage>
</organism>
<evidence type="ECO:0000313" key="3">
    <source>
        <dbReference type="EMBL" id="GLU47791.1"/>
    </source>
</evidence>
<feature type="chain" id="PRO_5040795740" description="Secreted protein" evidence="2">
    <location>
        <begin position="23"/>
        <end position="485"/>
    </location>
</feature>
<sequence>MRKPQRWTALAGAATVSLAAFGAAGNTAAAGDQPPHLPWPVVQQKASSYSLDGFDVNYLPPGLDRYGISAESSTDRRGNRTSHVSWVQGPGVVYGKVTVVRDDKLTELDKVRDARYSHLAPQHLEKTAVNGRDAYVSEATGDAFWLDREGVAVTLFLQPERWKRAELTAMAEGVTARESGSTATPVDIFPGLIPPFTLPFEFGQPTPSAAPSTLPSAVPSARPSAGPGDGQSEKPAEPAQPPGAQQPVQQKPAEPAVPAEPAEPATPAEPVEATAPKPPAEAPAAPAAPVAKPPLEPPVVPPGNTGAPVAKPSPAAPAPSGPGAQPSRGPSTQPQKDGEKELSEAMIAEISSCLISGVSPSEETTEDETDDPGGVSSVVTSSGATIPGWDTQTWLRTDESARTAAVTECAAAFDVQKWQIDEMVLNLSGEDTKEPAASPSPSTKASRPEANAPQDKPEANKPEASGKPAAEPQQGRGLWDLLPWL</sequence>
<dbReference type="EMBL" id="BSQG01000003">
    <property type="protein sequence ID" value="GLU47791.1"/>
    <property type="molecule type" value="Genomic_DNA"/>
</dbReference>
<feature type="region of interest" description="Disordered" evidence="1">
    <location>
        <begin position="426"/>
        <end position="485"/>
    </location>
</feature>
<feature type="compositionally biased region" description="Low complexity" evidence="1">
    <location>
        <begin position="373"/>
        <end position="383"/>
    </location>
</feature>
<evidence type="ECO:0008006" key="5">
    <source>
        <dbReference type="Google" id="ProtNLM"/>
    </source>
</evidence>
<keyword evidence="2" id="KW-0732">Signal</keyword>
<reference evidence="3" key="1">
    <citation type="submission" date="2023-02" db="EMBL/GenBank/DDBJ databases">
        <title>Nocardiopsis ansamitocini NBRC 112285.</title>
        <authorList>
            <person name="Ichikawa N."/>
            <person name="Sato H."/>
            <person name="Tonouchi N."/>
        </authorList>
    </citation>
    <scope>NUCLEOTIDE SEQUENCE</scope>
    <source>
        <strain evidence="3">NBRC 112285</strain>
    </source>
</reference>
<accession>A0A9W6UGM9</accession>
<dbReference type="RefSeq" id="WP_285759050.1">
    <property type="nucleotide sequence ID" value="NZ_BSQG01000003.1"/>
</dbReference>
<dbReference type="Proteomes" id="UP001165092">
    <property type="component" value="Unassembled WGS sequence"/>
</dbReference>
<dbReference type="AlphaFoldDB" id="A0A9W6UGM9"/>
<comment type="caution">
    <text evidence="3">The sequence shown here is derived from an EMBL/GenBank/DDBJ whole genome shotgun (WGS) entry which is preliminary data.</text>
</comment>
<proteinExistence type="predicted"/>
<evidence type="ECO:0000256" key="2">
    <source>
        <dbReference type="SAM" id="SignalP"/>
    </source>
</evidence>
<evidence type="ECO:0000313" key="4">
    <source>
        <dbReference type="Proteomes" id="UP001165092"/>
    </source>
</evidence>
<evidence type="ECO:0000256" key="1">
    <source>
        <dbReference type="SAM" id="MobiDB-lite"/>
    </source>
</evidence>
<feature type="compositionally biased region" description="Low complexity" evidence="1">
    <location>
        <begin position="242"/>
        <end position="275"/>
    </location>
</feature>
<feature type="signal peptide" evidence="2">
    <location>
        <begin position="1"/>
        <end position="22"/>
    </location>
</feature>